<dbReference type="OrthoDB" id="610608at2759"/>
<feature type="compositionally biased region" description="Polar residues" evidence="8">
    <location>
        <begin position="81"/>
        <end position="90"/>
    </location>
</feature>
<keyword evidence="4" id="KW-0285">Flavoprotein</keyword>
<comment type="pathway">
    <text evidence="1">Cofactor biosynthesis; D-erythroascorbate biosynthesis; dehydro-D-arabinono-1,4-lactone from D-arabinose: step 2/2.</text>
</comment>
<dbReference type="SUPFAM" id="SSF56176">
    <property type="entry name" value="FAD-binding/transporter-associated domain-like"/>
    <property type="match status" value="1"/>
</dbReference>
<gene>
    <name evidence="10" type="ORF">BGW38_005844</name>
</gene>
<evidence type="ECO:0000256" key="2">
    <source>
        <dbReference type="ARBA" id="ARBA00005466"/>
    </source>
</evidence>
<evidence type="ECO:0000256" key="4">
    <source>
        <dbReference type="ARBA" id="ARBA00022630"/>
    </source>
</evidence>
<dbReference type="Pfam" id="PF01565">
    <property type="entry name" value="FAD_binding_4"/>
    <property type="match status" value="1"/>
</dbReference>
<keyword evidence="11" id="KW-1185">Reference proteome</keyword>
<sequence>MANVDSQSQIQDGPSHPSPFTEDRVALEQEATQMIRGARRKFWKSLFRKKSKKVPKSSETQENVVGSSTSGSGDTHDQARPSPSWTNWAKNQSCHPAEIIKPTTLQDLVNIVKRAKTEKRKIRCAGSGHTWSSSSVVDGGFLLDMTLMTKIFNPVQQTKEDGGGWSVEVETGVLVKLLDGALKSHNPPLSLPSNVVLDSVRYGGILSLGCHGAATHTRTLPDLVTEVKIVDSEGNLNTFSRKKDVAEFKAACINLGLFGVIYSYTMHVEPLFKLKMTDTYPLLNEFFSNPKDGGKNLREMVLKNDQTEIFYWPFNTSGQDAANDHLWIKQWERTNQPVTETPEEDNFQKVIQSLQTKFGNTLYEFMAANPTCTPFMDCLIFSALKRDSERVLWAPEAIHYQAGIDNIPCLDIEMAFKCDDNFENVVKAWMFVIDLMYQYAKKDQYPFNLTLEMRFVKSSDITMSNAYDKDPEAIYCMMEILSVVNTKGFEEFTSKVALYWMENFQARPHWAKMWEFIPGIVPYLQKQTGSQLTEFEAIRKKYDPEGMFMNKTFAPLLGY</sequence>
<feature type="region of interest" description="Disordered" evidence="8">
    <location>
        <begin position="1"/>
        <end position="24"/>
    </location>
</feature>
<dbReference type="InterPro" id="IPR010031">
    <property type="entry name" value="FAD_lactone_oxidase-like"/>
</dbReference>
<dbReference type="PROSITE" id="PS51387">
    <property type="entry name" value="FAD_PCMH"/>
    <property type="match status" value="1"/>
</dbReference>
<feature type="compositionally biased region" description="Polar residues" evidence="8">
    <location>
        <begin position="1"/>
        <end position="12"/>
    </location>
</feature>
<dbReference type="EMBL" id="JAABOA010000371">
    <property type="protein sequence ID" value="KAF9584614.1"/>
    <property type="molecule type" value="Genomic_DNA"/>
</dbReference>
<protein>
    <recommendedName>
        <fullName evidence="3">D-arabinono-1,4-lactone oxidase</fullName>
        <ecNumber evidence="3">1.1.3.37</ecNumber>
    </recommendedName>
    <alternativeName>
        <fullName evidence="7">L-galactono-gamma-lactone oxidase</fullName>
    </alternativeName>
</protein>
<dbReference type="GO" id="GO:0016020">
    <property type="term" value="C:membrane"/>
    <property type="evidence" value="ECO:0007669"/>
    <property type="project" value="InterPro"/>
</dbReference>
<evidence type="ECO:0000313" key="10">
    <source>
        <dbReference type="EMBL" id="KAF9584614.1"/>
    </source>
</evidence>
<evidence type="ECO:0000259" key="9">
    <source>
        <dbReference type="PROSITE" id="PS51387"/>
    </source>
</evidence>
<evidence type="ECO:0000256" key="5">
    <source>
        <dbReference type="ARBA" id="ARBA00022827"/>
    </source>
</evidence>
<dbReference type="GO" id="GO:0003885">
    <property type="term" value="F:D-arabinono-1,4-lactone oxidase activity"/>
    <property type="evidence" value="ECO:0007669"/>
    <property type="project" value="UniProtKB-EC"/>
</dbReference>
<accession>A0A9P6G033</accession>
<dbReference type="GO" id="GO:0071949">
    <property type="term" value="F:FAD binding"/>
    <property type="evidence" value="ECO:0007669"/>
    <property type="project" value="InterPro"/>
</dbReference>
<dbReference type="PROSITE" id="PS00862">
    <property type="entry name" value="OX2_COVAL_FAD"/>
    <property type="match status" value="1"/>
</dbReference>
<dbReference type="PIRSF" id="PIRSF000136">
    <property type="entry name" value="LGO_GLO"/>
    <property type="match status" value="1"/>
</dbReference>
<dbReference type="InterPro" id="IPR006094">
    <property type="entry name" value="Oxid_FAD_bind_N"/>
</dbReference>
<dbReference type="InterPro" id="IPR036318">
    <property type="entry name" value="FAD-bd_PCMH-like_sf"/>
</dbReference>
<dbReference type="SUPFAM" id="SSF55103">
    <property type="entry name" value="FAD-linked oxidases, C-terminal domain"/>
    <property type="match status" value="1"/>
</dbReference>
<keyword evidence="6" id="KW-0560">Oxidoreductase</keyword>
<name>A0A9P6G033_9FUNG</name>
<dbReference type="Pfam" id="PF04030">
    <property type="entry name" value="ALO"/>
    <property type="match status" value="1"/>
</dbReference>
<dbReference type="Gene3D" id="3.30.43.10">
    <property type="entry name" value="Uridine Diphospho-n-acetylenolpyruvylglucosamine Reductase, domain 2"/>
    <property type="match status" value="1"/>
</dbReference>
<feature type="region of interest" description="Disordered" evidence="8">
    <location>
        <begin position="48"/>
        <end position="90"/>
    </location>
</feature>
<dbReference type="PANTHER" id="PTHR43762:SF1">
    <property type="entry name" value="D-ARABINONO-1,4-LACTONE OXIDASE"/>
    <property type="match status" value="1"/>
</dbReference>
<dbReference type="Gene3D" id="3.40.462.10">
    <property type="entry name" value="FAD-linked oxidases, C-terminal domain"/>
    <property type="match status" value="1"/>
</dbReference>
<evidence type="ECO:0000256" key="8">
    <source>
        <dbReference type="SAM" id="MobiDB-lite"/>
    </source>
</evidence>
<comment type="caution">
    <text evidence="10">The sequence shown here is derived from an EMBL/GenBank/DDBJ whole genome shotgun (WGS) entry which is preliminary data.</text>
</comment>
<dbReference type="InterPro" id="IPR007173">
    <property type="entry name" value="ALO_C"/>
</dbReference>
<evidence type="ECO:0000256" key="6">
    <source>
        <dbReference type="ARBA" id="ARBA00023002"/>
    </source>
</evidence>
<comment type="similarity">
    <text evidence="2">Belongs to the oxygen-dependent FAD-linked oxidoreductase family.</text>
</comment>
<evidence type="ECO:0000256" key="1">
    <source>
        <dbReference type="ARBA" id="ARBA00005083"/>
    </source>
</evidence>
<dbReference type="InterPro" id="IPR016170">
    <property type="entry name" value="Cytok_DH_C_sf"/>
</dbReference>
<dbReference type="InterPro" id="IPR016166">
    <property type="entry name" value="FAD-bd_PCMH"/>
</dbReference>
<reference evidence="10" key="1">
    <citation type="journal article" date="2020" name="Fungal Divers.">
        <title>Resolving the Mortierellaceae phylogeny through synthesis of multi-gene phylogenetics and phylogenomics.</title>
        <authorList>
            <person name="Vandepol N."/>
            <person name="Liber J."/>
            <person name="Desiro A."/>
            <person name="Na H."/>
            <person name="Kennedy M."/>
            <person name="Barry K."/>
            <person name="Grigoriev I.V."/>
            <person name="Miller A.N."/>
            <person name="O'Donnell K."/>
            <person name="Stajich J.E."/>
            <person name="Bonito G."/>
        </authorList>
    </citation>
    <scope>NUCLEOTIDE SEQUENCE</scope>
    <source>
        <strain evidence="10">KOD1015</strain>
    </source>
</reference>
<dbReference type="AlphaFoldDB" id="A0A9P6G033"/>
<keyword evidence="5" id="KW-0274">FAD</keyword>
<organism evidence="10 11">
    <name type="scientific">Lunasporangiospora selenospora</name>
    <dbReference type="NCBI Taxonomy" id="979761"/>
    <lineage>
        <taxon>Eukaryota</taxon>
        <taxon>Fungi</taxon>
        <taxon>Fungi incertae sedis</taxon>
        <taxon>Mucoromycota</taxon>
        <taxon>Mortierellomycotina</taxon>
        <taxon>Mortierellomycetes</taxon>
        <taxon>Mortierellales</taxon>
        <taxon>Mortierellaceae</taxon>
        <taxon>Lunasporangiospora</taxon>
    </lineage>
</organism>
<dbReference type="InterPro" id="IPR016164">
    <property type="entry name" value="FAD-linked_Oxase-like_C"/>
</dbReference>
<evidence type="ECO:0000256" key="3">
    <source>
        <dbReference type="ARBA" id="ARBA00013136"/>
    </source>
</evidence>
<dbReference type="PANTHER" id="PTHR43762">
    <property type="entry name" value="L-GULONOLACTONE OXIDASE"/>
    <property type="match status" value="1"/>
</dbReference>
<dbReference type="InterPro" id="IPR016167">
    <property type="entry name" value="FAD-bd_PCMH_sub1"/>
</dbReference>
<dbReference type="InterPro" id="IPR006093">
    <property type="entry name" value="Oxy_OxRdtase_FAD_BS"/>
</dbReference>
<evidence type="ECO:0000256" key="7">
    <source>
        <dbReference type="ARBA" id="ARBA00033418"/>
    </source>
</evidence>
<feature type="domain" description="FAD-binding PCMH-type" evidence="9">
    <location>
        <begin position="92"/>
        <end position="271"/>
    </location>
</feature>
<dbReference type="Proteomes" id="UP000780801">
    <property type="component" value="Unassembled WGS sequence"/>
</dbReference>
<proteinExistence type="inferred from homology"/>
<dbReference type="InterPro" id="IPR016169">
    <property type="entry name" value="FAD-bd_PCMH_sub2"/>
</dbReference>
<dbReference type="EC" id="1.1.3.37" evidence="3"/>
<dbReference type="Gene3D" id="3.30.465.10">
    <property type="match status" value="1"/>
</dbReference>
<evidence type="ECO:0000313" key="11">
    <source>
        <dbReference type="Proteomes" id="UP000780801"/>
    </source>
</evidence>